<sequence length="70" mass="8312">MCQSYDFCSVCDKNNLAVCGEENKNRIGLCFLATHHLGESGLSLTTGKDCDHYDREYWCSWCCWWWCWWC</sequence>
<keyword evidence="2" id="KW-1185">Reference proteome</keyword>
<dbReference type="AlphaFoldDB" id="A0A5B7JEC6"/>
<comment type="caution">
    <text evidence="1">The sequence shown here is derived from an EMBL/GenBank/DDBJ whole genome shotgun (WGS) entry which is preliminary data.</text>
</comment>
<protein>
    <submittedName>
        <fullName evidence="1">Uncharacterized protein</fullName>
    </submittedName>
</protein>
<evidence type="ECO:0000313" key="1">
    <source>
        <dbReference type="EMBL" id="MPC91318.1"/>
    </source>
</evidence>
<evidence type="ECO:0000313" key="2">
    <source>
        <dbReference type="Proteomes" id="UP000324222"/>
    </source>
</evidence>
<organism evidence="1 2">
    <name type="scientific">Portunus trituberculatus</name>
    <name type="common">Swimming crab</name>
    <name type="synonym">Neptunus trituberculatus</name>
    <dbReference type="NCBI Taxonomy" id="210409"/>
    <lineage>
        <taxon>Eukaryota</taxon>
        <taxon>Metazoa</taxon>
        <taxon>Ecdysozoa</taxon>
        <taxon>Arthropoda</taxon>
        <taxon>Crustacea</taxon>
        <taxon>Multicrustacea</taxon>
        <taxon>Malacostraca</taxon>
        <taxon>Eumalacostraca</taxon>
        <taxon>Eucarida</taxon>
        <taxon>Decapoda</taxon>
        <taxon>Pleocyemata</taxon>
        <taxon>Brachyura</taxon>
        <taxon>Eubrachyura</taxon>
        <taxon>Portunoidea</taxon>
        <taxon>Portunidae</taxon>
        <taxon>Portuninae</taxon>
        <taxon>Portunus</taxon>
    </lineage>
</organism>
<dbReference type="Proteomes" id="UP000324222">
    <property type="component" value="Unassembled WGS sequence"/>
</dbReference>
<gene>
    <name evidence="1" type="ORF">E2C01_086345</name>
</gene>
<reference evidence="1 2" key="1">
    <citation type="submission" date="2019-05" db="EMBL/GenBank/DDBJ databases">
        <title>Another draft genome of Portunus trituberculatus and its Hox gene families provides insights of decapod evolution.</title>
        <authorList>
            <person name="Jeong J.-H."/>
            <person name="Song I."/>
            <person name="Kim S."/>
            <person name="Choi T."/>
            <person name="Kim D."/>
            <person name="Ryu S."/>
            <person name="Kim W."/>
        </authorList>
    </citation>
    <scope>NUCLEOTIDE SEQUENCE [LARGE SCALE GENOMIC DNA]</scope>
    <source>
        <tissue evidence="1">Muscle</tissue>
    </source>
</reference>
<dbReference type="OrthoDB" id="5983572at2759"/>
<accession>A0A5B7JEC6</accession>
<dbReference type="EMBL" id="VSRR010087339">
    <property type="protein sequence ID" value="MPC91318.1"/>
    <property type="molecule type" value="Genomic_DNA"/>
</dbReference>
<name>A0A5B7JEC6_PORTR</name>
<proteinExistence type="predicted"/>